<evidence type="ECO:0000313" key="1">
    <source>
        <dbReference type="EMBL" id="BAI70035.1"/>
    </source>
</evidence>
<dbReference type="KEGG" id="hte:Hydth_1575"/>
<dbReference type="InterPro" id="IPR011486">
    <property type="entry name" value="BBP2"/>
</dbReference>
<accession>D3DJN3</accession>
<proteinExistence type="predicted"/>
<dbReference type="AlphaFoldDB" id="D3DJN3"/>
<organism evidence="1 2">
    <name type="scientific">Hydrogenobacter thermophilus (strain DSM 6534 / IAM 12695 / TK-6)</name>
    <dbReference type="NCBI Taxonomy" id="608538"/>
    <lineage>
        <taxon>Bacteria</taxon>
        <taxon>Pseudomonadati</taxon>
        <taxon>Aquificota</taxon>
        <taxon>Aquificia</taxon>
        <taxon>Aquificales</taxon>
        <taxon>Aquificaceae</taxon>
        <taxon>Hydrogenobacter</taxon>
    </lineage>
</organism>
<evidence type="ECO:0000313" key="2">
    <source>
        <dbReference type="Proteomes" id="UP000002574"/>
    </source>
</evidence>
<dbReference type="PATRIC" id="fig|608538.5.peg.1606"/>
<evidence type="ECO:0008006" key="3">
    <source>
        <dbReference type="Google" id="ProtNLM"/>
    </source>
</evidence>
<dbReference type="EMBL" id="AP011112">
    <property type="protein sequence ID" value="BAI70035.1"/>
    <property type="molecule type" value="Genomic_DNA"/>
</dbReference>
<dbReference type="OrthoDB" id="11258at2"/>
<dbReference type="KEGG" id="hth:HTH_1587"/>
<dbReference type="RefSeq" id="WP_012964215.1">
    <property type="nucleotide sequence ID" value="NC_013799.1"/>
</dbReference>
<dbReference type="Pfam" id="PF07642">
    <property type="entry name" value="BBP2"/>
    <property type="match status" value="1"/>
</dbReference>
<gene>
    <name evidence="1" type="ordered locus">HTH_1587</name>
</gene>
<dbReference type="eggNOG" id="COG3203">
    <property type="taxonomic scope" value="Bacteria"/>
</dbReference>
<dbReference type="Proteomes" id="UP000002574">
    <property type="component" value="Chromosome"/>
</dbReference>
<keyword evidence="2" id="KW-1185">Reference proteome</keyword>
<protein>
    <recommendedName>
        <fullName evidence="3">Porin</fullName>
    </recommendedName>
</protein>
<dbReference type="InterPro" id="IPR023614">
    <property type="entry name" value="Porin_dom_sf"/>
</dbReference>
<reference evidence="1 2" key="1">
    <citation type="journal article" date="2010" name="J. Bacteriol.">
        <title>Complete genome sequence of the thermophilic, obligately chemolithoautotrophic hydrogen-oxidizing bacterium Hydrogenobacter thermophilus TK-6.</title>
        <authorList>
            <person name="Arai H."/>
            <person name="Kanbe H."/>
            <person name="Ishii M."/>
            <person name="Igarashi Y."/>
        </authorList>
    </citation>
    <scope>NUCLEOTIDE SEQUENCE [LARGE SCALE GENOMIC DNA]</scope>
    <source>
        <strain evidence="2">DSM 6534 / IAM 12695 / TK-6 [Tokyo]</strain>
    </source>
</reference>
<dbReference type="Gene3D" id="2.40.160.10">
    <property type="entry name" value="Porin"/>
    <property type="match status" value="1"/>
</dbReference>
<sequence>MKRLMLFTLGGCVGLSPALELKTDLFGSFNIGGALTGYGIYTNNRAGTDRKTRYDIGSALLSISKPAEPFGFTLVGGAYSLPVVGVGISKTPNYTDLFSALPIAYLEFAPVKGLSLQAGKLPTIIGYESAFTYQNNYIQRGLIWNMQPVINNGVRLTYTSDLFFVKVGVNDGFYTLSTTHPKPAIEGSLGITPIKDFSLSFNLFLPDKSARPNSTSAPANKREFNLVASYTLGKLSFGADAMYVEAPKDNTAQVPQKAKASGGCLHFSYDLKPFKLSGRVEYVKDNSDAGGIDLVGLGDGNKGWSFTLTPAYSKGPLFLRGELSYVSADKPFTNNGKKNQTRLGVEVGFIF</sequence>
<dbReference type="SUPFAM" id="SSF56935">
    <property type="entry name" value="Porins"/>
    <property type="match status" value="1"/>
</dbReference>
<name>D3DJN3_HYDTT</name>
<dbReference type="STRING" id="608538.HTH_1587"/>